<accession>A0A8K1C749</accession>
<evidence type="ECO:0000256" key="1">
    <source>
        <dbReference type="SAM" id="MobiDB-lite"/>
    </source>
</evidence>
<dbReference type="EMBL" id="SPLM01000119">
    <property type="protein sequence ID" value="TMW57694.1"/>
    <property type="molecule type" value="Genomic_DNA"/>
</dbReference>
<evidence type="ECO:0000313" key="3">
    <source>
        <dbReference type="Proteomes" id="UP000794436"/>
    </source>
</evidence>
<feature type="compositionally biased region" description="Low complexity" evidence="1">
    <location>
        <begin position="108"/>
        <end position="119"/>
    </location>
</feature>
<protein>
    <submittedName>
        <fullName evidence="2">Uncharacterized protein</fullName>
    </submittedName>
</protein>
<feature type="compositionally biased region" description="Acidic residues" evidence="1">
    <location>
        <begin position="70"/>
        <end position="83"/>
    </location>
</feature>
<evidence type="ECO:0000313" key="2">
    <source>
        <dbReference type="EMBL" id="TMW57694.1"/>
    </source>
</evidence>
<dbReference type="Proteomes" id="UP000794436">
    <property type="component" value="Unassembled WGS sequence"/>
</dbReference>
<dbReference type="OrthoDB" id="113736at2759"/>
<gene>
    <name evidence="2" type="ORF">Poli38472_014827</name>
</gene>
<feature type="region of interest" description="Disordered" evidence="1">
    <location>
        <begin position="49"/>
        <end position="130"/>
    </location>
</feature>
<name>A0A8K1C749_PYTOL</name>
<comment type="caution">
    <text evidence="2">The sequence shown here is derived from an EMBL/GenBank/DDBJ whole genome shotgun (WGS) entry which is preliminary data.</text>
</comment>
<keyword evidence="3" id="KW-1185">Reference proteome</keyword>
<dbReference type="AlphaFoldDB" id="A0A8K1C749"/>
<sequence>MGPSQASKDDIPCLTGADNFDVWKARIRASLNGKGILGYILYENYDDPTLYDDVESESNNSKVKPVSQEPDPDAVDYGSDEELDPRSSSSSSSSSSDESSSAKKRSSSKPPAVKSFAETKAAKQQKKLEAEQQKKLEAEKFKKKKAALRQQREADAFNSLIQRLDNSHVRLVKEKLTAYEFYATICSKYEGVDAHGNPYTIMGFLLNARFKENDNLLKFVLHYEDTFKALDDATGSAMEDTWKSIFL</sequence>
<organism evidence="2 3">
    <name type="scientific">Pythium oligandrum</name>
    <name type="common">Mycoparasitic fungus</name>
    <dbReference type="NCBI Taxonomy" id="41045"/>
    <lineage>
        <taxon>Eukaryota</taxon>
        <taxon>Sar</taxon>
        <taxon>Stramenopiles</taxon>
        <taxon>Oomycota</taxon>
        <taxon>Peronosporomycetes</taxon>
        <taxon>Pythiales</taxon>
        <taxon>Pythiaceae</taxon>
        <taxon>Pythium</taxon>
    </lineage>
</organism>
<feature type="compositionally biased region" description="Low complexity" evidence="1">
    <location>
        <begin position="86"/>
        <end position="99"/>
    </location>
</feature>
<proteinExistence type="predicted"/>
<reference evidence="2" key="1">
    <citation type="submission" date="2019-03" db="EMBL/GenBank/DDBJ databases">
        <title>Long read genome sequence of the mycoparasitic Pythium oligandrum ATCC 38472 isolated from sugarbeet rhizosphere.</title>
        <authorList>
            <person name="Gaulin E."/>
        </authorList>
    </citation>
    <scope>NUCLEOTIDE SEQUENCE</scope>
    <source>
        <strain evidence="2">ATCC 38472_TT</strain>
    </source>
</reference>